<evidence type="ECO:0000313" key="3">
    <source>
        <dbReference type="Proteomes" id="UP001154114"/>
    </source>
</evidence>
<protein>
    <submittedName>
        <fullName evidence="2">Uncharacterized protein</fullName>
    </submittedName>
</protein>
<dbReference type="AlphaFoldDB" id="A0A9P0FRJ2"/>
<gene>
    <name evidence="2" type="ORF">CINC_LOCUS435</name>
</gene>
<sequence>MPIMKRVKGLAHDLLAAEGLMYQDWDAVTPCQRECTARLGIALQREQEAYMTKHPEILAMLKIFMAKMTQRNKRKDIQREAAEHFTRSFADLDEEIRMFLESPADGPYIDMSDRTFYNFDDDEFIKDLRRIIAKHFPPPPWHVPSPPHSLTNTLSSSFISIVTSDSTLPTPEPVPTPEPTISEIFYGMVSNAVDKAIFAHVNEPEILYDTAYVELMKAVEQAMEIPVIEIRLDIATLFNNAYRMFDLIIAEKERLAAQEAWERRMRKKLKRSLRRQKNFKGYETPPPSTPSDFSSSQQSDQRPPPRPCQCQPLAHYNRYGKDRFGIYLPGEEFNKQNVTTTPVLSVENLLAEMTESKSLISKKSVTSRSLHSGFSSRSAISRRKLVHGHDEPKEEEAVPEATEGSEEEASEEATPTESSSSDSDSDDDERPARGRRKQ</sequence>
<dbReference type="Proteomes" id="UP001154114">
    <property type="component" value="Chromosome 1"/>
</dbReference>
<dbReference type="EMBL" id="LR824004">
    <property type="protein sequence ID" value="CAH0578069.1"/>
    <property type="molecule type" value="Genomic_DNA"/>
</dbReference>
<proteinExistence type="predicted"/>
<feature type="compositionally biased region" description="Low complexity" evidence="1">
    <location>
        <begin position="412"/>
        <end position="422"/>
    </location>
</feature>
<organism evidence="2 3">
    <name type="scientific">Chrysodeixis includens</name>
    <name type="common">Soybean looper</name>
    <name type="synonym">Pseudoplusia includens</name>
    <dbReference type="NCBI Taxonomy" id="689277"/>
    <lineage>
        <taxon>Eukaryota</taxon>
        <taxon>Metazoa</taxon>
        <taxon>Ecdysozoa</taxon>
        <taxon>Arthropoda</taxon>
        <taxon>Hexapoda</taxon>
        <taxon>Insecta</taxon>
        <taxon>Pterygota</taxon>
        <taxon>Neoptera</taxon>
        <taxon>Endopterygota</taxon>
        <taxon>Lepidoptera</taxon>
        <taxon>Glossata</taxon>
        <taxon>Ditrysia</taxon>
        <taxon>Noctuoidea</taxon>
        <taxon>Noctuidae</taxon>
        <taxon>Plusiinae</taxon>
        <taxon>Chrysodeixis</taxon>
    </lineage>
</organism>
<keyword evidence="3" id="KW-1185">Reference proteome</keyword>
<feature type="compositionally biased region" description="Low complexity" evidence="1">
    <location>
        <begin position="367"/>
        <end position="378"/>
    </location>
</feature>
<reference evidence="2" key="1">
    <citation type="submission" date="2021-12" db="EMBL/GenBank/DDBJ databases">
        <authorList>
            <person name="King R."/>
        </authorList>
    </citation>
    <scope>NUCLEOTIDE SEQUENCE</scope>
</reference>
<feature type="region of interest" description="Disordered" evidence="1">
    <location>
        <begin position="272"/>
        <end position="312"/>
    </location>
</feature>
<feature type="compositionally biased region" description="Acidic residues" evidence="1">
    <location>
        <begin position="397"/>
        <end position="411"/>
    </location>
</feature>
<feature type="region of interest" description="Disordered" evidence="1">
    <location>
        <begin position="364"/>
        <end position="438"/>
    </location>
</feature>
<accession>A0A9P0FRJ2</accession>
<feature type="compositionally biased region" description="Basic and acidic residues" evidence="1">
    <location>
        <begin position="387"/>
        <end position="396"/>
    </location>
</feature>
<evidence type="ECO:0000313" key="2">
    <source>
        <dbReference type="EMBL" id="CAH0578069.1"/>
    </source>
</evidence>
<feature type="compositionally biased region" description="Low complexity" evidence="1">
    <location>
        <begin position="290"/>
        <end position="301"/>
    </location>
</feature>
<dbReference type="OrthoDB" id="10249338at2759"/>
<name>A0A9P0FRJ2_CHRIL</name>
<evidence type="ECO:0000256" key="1">
    <source>
        <dbReference type="SAM" id="MobiDB-lite"/>
    </source>
</evidence>